<dbReference type="RefSeq" id="WP_125685776.1">
    <property type="nucleotide sequence ID" value="NZ_JBHSSI010000028.1"/>
</dbReference>
<keyword evidence="1" id="KW-0812">Transmembrane</keyword>
<keyword evidence="1" id="KW-1133">Transmembrane helix</keyword>
<accession>A0ABW1TFX7</accession>
<proteinExistence type="predicted"/>
<comment type="caution">
    <text evidence="2">The sequence shown here is derived from an EMBL/GenBank/DDBJ whole genome shotgun (WGS) entry which is preliminary data.</text>
</comment>
<feature type="transmembrane region" description="Helical" evidence="1">
    <location>
        <begin position="15"/>
        <end position="34"/>
    </location>
</feature>
<protein>
    <submittedName>
        <fullName evidence="2">Uncharacterized protein</fullName>
    </submittedName>
</protein>
<evidence type="ECO:0000313" key="3">
    <source>
        <dbReference type="Proteomes" id="UP001596283"/>
    </source>
</evidence>
<dbReference type="Proteomes" id="UP001596283">
    <property type="component" value="Unassembled WGS sequence"/>
</dbReference>
<name>A0ABW1TFX7_9LACO</name>
<evidence type="ECO:0000313" key="2">
    <source>
        <dbReference type="EMBL" id="MFC6260326.1"/>
    </source>
</evidence>
<gene>
    <name evidence="2" type="ORF">ACFP1C_05140</name>
</gene>
<sequence length="128" mass="14049">MSTFKDANRKFKKNWLIGGVIVAIIIIVIAVIALSPKHLDGKYSHTTTLLFVSSKDTMDFKGDKVTELVDGKKTNSGTYKISGDQLTMTINDYQMKATLSKDKKSFVIDSATGAANMAKGFKYTKSTN</sequence>
<keyword evidence="1" id="KW-0472">Membrane</keyword>
<organism evidence="2 3">
    <name type="scientific">Levilactobacillus fujinensis</name>
    <dbReference type="NCBI Taxonomy" id="2486024"/>
    <lineage>
        <taxon>Bacteria</taxon>
        <taxon>Bacillati</taxon>
        <taxon>Bacillota</taxon>
        <taxon>Bacilli</taxon>
        <taxon>Lactobacillales</taxon>
        <taxon>Lactobacillaceae</taxon>
        <taxon>Levilactobacillus</taxon>
    </lineage>
</organism>
<evidence type="ECO:0000256" key="1">
    <source>
        <dbReference type="SAM" id="Phobius"/>
    </source>
</evidence>
<reference evidence="3" key="1">
    <citation type="journal article" date="2019" name="Int. J. Syst. Evol. Microbiol.">
        <title>The Global Catalogue of Microorganisms (GCM) 10K type strain sequencing project: providing services to taxonomists for standard genome sequencing and annotation.</title>
        <authorList>
            <consortium name="The Broad Institute Genomics Platform"/>
            <consortium name="The Broad Institute Genome Sequencing Center for Infectious Disease"/>
            <person name="Wu L."/>
            <person name="Ma J."/>
        </authorList>
    </citation>
    <scope>NUCLEOTIDE SEQUENCE [LARGE SCALE GENOMIC DNA]</scope>
    <source>
        <strain evidence="3">CCM 8908</strain>
    </source>
</reference>
<dbReference type="EMBL" id="JBHSSI010000028">
    <property type="protein sequence ID" value="MFC6260326.1"/>
    <property type="molecule type" value="Genomic_DNA"/>
</dbReference>
<keyword evidence="3" id="KW-1185">Reference proteome</keyword>